<reference evidence="1" key="1">
    <citation type="submission" date="2021-03" db="EMBL/GenBank/DDBJ databases">
        <authorList>
            <consortium name="Genoscope - CEA"/>
            <person name="William W."/>
        </authorList>
    </citation>
    <scope>NUCLEOTIDE SEQUENCE</scope>
    <source>
        <strain evidence="1">Doubled-haploid Pahang</strain>
    </source>
</reference>
<name>A0A804L9E4_MUSAM</name>
<accession>A0A804L9E4</accession>
<proteinExistence type="predicted"/>
<evidence type="ECO:0000313" key="2">
    <source>
        <dbReference type="EnsemblPlants" id="Ma11_p18920.1"/>
    </source>
</evidence>
<keyword evidence="3" id="KW-1185">Reference proteome</keyword>
<organism evidence="2 3">
    <name type="scientific">Musa acuminata subsp. malaccensis</name>
    <name type="common">Wild banana</name>
    <name type="synonym">Musa malaccensis</name>
    <dbReference type="NCBI Taxonomy" id="214687"/>
    <lineage>
        <taxon>Eukaryota</taxon>
        <taxon>Viridiplantae</taxon>
        <taxon>Streptophyta</taxon>
        <taxon>Embryophyta</taxon>
        <taxon>Tracheophyta</taxon>
        <taxon>Spermatophyta</taxon>
        <taxon>Magnoliopsida</taxon>
        <taxon>Liliopsida</taxon>
        <taxon>Zingiberales</taxon>
        <taxon>Musaceae</taxon>
        <taxon>Musa</taxon>
    </lineage>
</organism>
<dbReference type="Gramene" id="Ma11_t18920.1">
    <property type="protein sequence ID" value="Ma11_p18920.1"/>
    <property type="gene ID" value="Ma11_g18920"/>
</dbReference>
<dbReference type="InParanoid" id="A0A804L9E4"/>
<evidence type="ECO:0000313" key="3">
    <source>
        <dbReference type="Proteomes" id="UP000012960"/>
    </source>
</evidence>
<gene>
    <name evidence="1" type="ORF">GSMUA_06180.1</name>
</gene>
<dbReference type="EnsemblPlants" id="Ma11_t18920.1">
    <property type="protein sequence ID" value="Ma11_p18920.1"/>
    <property type="gene ID" value="Ma11_g18920"/>
</dbReference>
<dbReference type="AlphaFoldDB" id="A0A804L9E4"/>
<dbReference type="EMBL" id="HG996475">
    <property type="protein sequence ID" value="CAG1865010.1"/>
    <property type="molecule type" value="Genomic_DNA"/>
</dbReference>
<evidence type="ECO:0000313" key="1">
    <source>
        <dbReference type="EMBL" id="CAG1865010.1"/>
    </source>
</evidence>
<dbReference type="Proteomes" id="UP000012960">
    <property type="component" value="Unplaced"/>
</dbReference>
<protein>
    <submittedName>
        <fullName evidence="1">(wild Malaysian banana) hypothetical protein</fullName>
    </submittedName>
</protein>
<dbReference type="Gene3D" id="1.25.40.80">
    <property type="match status" value="1"/>
</dbReference>
<reference evidence="2" key="2">
    <citation type="submission" date="2021-05" db="UniProtKB">
        <authorList>
            <consortium name="EnsemblPlants"/>
        </authorList>
    </citation>
    <scope>IDENTIFICATION</scope>
    <source>
        <strain evidence="2">subsp. malaccensis</strain>
    </source>
</reference>
<sequence length="98" mass="10578">MPTNYGGFREKVKGVAVRKTIETPEEVKGLPSTGDIDPGEIPSLQDLRLNPTPTILQDGKPVAIATLVGGETEALERSKKFAAECCAQPYKENTRNHG</sequence>